<feature type="transmembrane region" description="Helical" evidence="6">
    <location>
        <begin position="12"/>
        <end position="34"/>
    </location>
</feature>
<gene>
    <name evidence="8" type="ORF">QQX02_05220</name>
</gene>
<feature type="transmembrane region" description="Helical" evidence="6">
    <location>
        <begin position="40"/>
        <end position="61"/>
    </location>
</feature>
<dbReference type="InterPro" id="IPR050638">
    <property type="entry name" value="AA-Vitamin_Transporters"/>
</dbReference>
<feature type="transmembrane region" description="Helical" evidence="6">
    <location>
        <begin position="253"/>
        <end position="272"/>
    </location>
</feature>
<evidence type="ECO:0000256" key="6">
    <source>
        <dbReference type="SAM" id="Phobius"/>
    </source>
</evidence>
<dbReference type="InterPro" id="IPR037185">
    <property type="entry name" value="EmrE-like"/>
</dbReference>
<protein>
    <submittedName>
        <fullName evidence="8">DMT family transporter</fullName>
    </submittedName>
</protein>
<comment type="similarity">
    <text evidence="2">Belongs to the EamA transporter family.</text>
</comment>
<dbReference type="PANTHER" id="PTHR32322">
    <property type="entry name" value="INNER MEMBRANE TRANSPORTER"/>
    <property type="match status" value="1"/>
</dbReference>
<feature type="transmembrane region" description="Helical" evidence="6">
    <location>
        <begin position="99"/>
        <end position="119"/>
    </location>
</feature>
<name>A0ABT8GFX1_9MICO</name>
<comment type="subcellular location">
    <subcellularLocation>
        <location evidence="1">Membrane</location>
        <topology evidence="1">Multi-pass membrane protein</topology>
    </subcellularLocation>
</comment>
<feature type="transmembrane region" description="Helical" evidence="6">
    <location>
        <begin position="73"/>
        <end position="93"/>
    </location>
</feature>
<dbReference type="Pfam" id="PF00892">
    <property type="entry name" value="EamA"/>
    <property type="match status" value="2"/>
</dbReference>
<feature type="transmembrane region" description="Helical" evidence="6">
    <location>
        <begin position="156"/>
        <end position="179"/>
    </location>
</feature>
<organism evidence="8 9">
    <name type="scientific">Demequina muriae</name>
    <dbReference type="NCBI Taxonomy" id="3051664"/>
    <lineage>
        <taxon>Bacteria</taxon>
        <taxon>Bacillati</taxon>
        <taxon>Actinomycetota</taxon>
        <taxon>Actinomycetes</taxon>
        <taxon>Micrococcales</taxon>
        <taxon>Demequinaceae</taxon>
        <taxon>Demequina</taxon>
    </lineage>
</organism>
<dbReference type="Proteomes" id="UP001172708">
    <property type="component" value="Unassembled WGS sequence"/>
</dbReference>
<keyword evidence="4 6" id="KW-1133">Transmembrane helix</keyword>
<evidence type="ECO:0000259" key="7">
    <source>
        <dbReference type="Pfam" id="PF00892"/>
    </source>
</evidence>
<keyword evidence="9" id="KW-1185">Reference proteome</keyword>
<evidence type="ECO:0000313" key="9">
    <source>
        <dbReference type="Proteomes" id="UP001172708"/>
    </source>
</evidence>
<accession>A0ABT8GFX1</accession>
<dbReference type="EMBL" id="JAUHQA010000001">
    <property type="protein sequence ID" value="MDN4480320.1"/>
    <property type="molecule type" value="Genomic_DNA"/>
</dbReference>
<keyword evidence="3 6" id="KW-0812">Transmembrane</keyword>
<evidence type="ECO:0000256" key="1">
    <source>
        <dbReference type="ARBA" id="ARBA00004141"/>
    </source>
</evidence>
<proteinExistence type="inferred from homology"/>
<keyword evidence="5 6" id="KW-0472">Membrane</keyword>
<evidence type="ECO:0000313" key="8">
    <source>
        <dbReference type="EMBL" id="MDN4480320.1"/>
    </source>
</evidence>
<feature type="transmembrane region" description="Helical" evidence="6">
    <location>
        <begin position="131"/>
        <end position="150"/>
    </location>
</feature>
<sequence>MSHASDVPLKAWLPYFLGVSAAWGSSFLFIEVALDEFTPIQVALGRLVCGAAVLIVLAVSMRAVPRLTWRMTGALLAVGVFMSGLPFILIPLAQQHVTSILASLLNATTPLWTALFVALLIPTERVNRAQLVGLVIGALGIAVLLGAWRVEDFPALGAAFMLGATACYGIGSTLSRVLLNRIQASPVGLSAVQITLSMLIIAPVALATPAPGPAAFELSSAAMWSLIALGVTGTSFAYVWFWKIVKAAGATTAASVTYAVPVIATALGILVLGEQLHWYEPVGAAVVMAGVWLAQRRPRPRPEVVQELTGSAV</sequence>
<reference evidence="8" key="1">
    <citation type="submission" date="2023-06" db="EMBL/GenBank/DDBJ databases">
        <title>Egi l300058.</title>
        <authorList>
            <person name="Gao L."/>
            <person name="Fang B.-Z."/>
            <person name="Li W.-J."/>
        </authorList>
    </citation>
    <scope>NUCLEOTIDE SEQUENCE</scope>
    <source>
        <strain evidence="8">EGI L300058</strain>
    </source>
</reference>
<feature type="transmembrane region" description="Helical" evidence="6">
    <location>
        <begin position="191"/>
        <end position="210"/>
    </location>
</feature>
<comment type="caution">
    <text evidence="8">The sequence shown here is derived from an EMBL/GenBank/DDBJ whole genome shotgun (WGS) entry which is preliminary data.</text>
</comment>
<dbReference type="SUPFAM" id="SSF103481">
    <property type="entry name" value="Multidrug resistance efflux transporter EmrE"/>
    <property type="match status" value="2"/>
</dbReference>
<feature type="transmembrane region" description="Helical" evidence="6">
    <location>
        <begin position="222"/>
        <end position="241"/>
    </location>
</feature>
<dbReference type="RefSeq" id="WP_301141686.1">
    <property type="nucleotide sequence ID" value="NZ_JAUHQA010000001.1"/>
</dbReference>
<dbReference type="InterPro" id="IPR000620">
    <property type="entry name" value="EamA_dom"/>
</dbReference>
<feature type="domain" description="EamA" evidence="7">
    <location>
        <begin position="156"/>
        <end position="293"/>
    </location>
</feature>
<feature type="transmembrane region" description="Helical" evidence="6">
    <location>
        <begin position="278"/>
        <end position="294"/>
    </location>
</feature>
<evidence type="ECO:0000256" key="2">
    <source>
        <dbReference type="ARBA" id="ARBA00007362"/>
    </source>
</evidence>
<feature type="domain" description="EamA" evidence="7">
    <location>
        <begin position="12"/>
        <end position="145"/>
    </location>
</feature>
<evidence type="ECO:0000256" key="3">
    <source>
        <dbReference type="ARBA" id="ARBA00022692"/>
    </source>
</evidence>
<dbReference type="PANTHER" id="PTHR32322:SF9">
    <property type="entry name" value="AMINO-ACID METABOLITE EFFLUX PUMP-RELATED"/>
    <property type="match status" value="1"/>
</dbReference>
<evidence type="ECO:0000256" key="5">
    <source>
        <dbReference type="ARBA" id="ARBA00023136"/>
    </source>
</evidence>
<evidence type="ECO:0000256" key="4">
    <source>
        <dbReference type="ARBA" id="ARBA00022989"/>
    </source>
</evidence>